<dbReference type="RefSeq" id="WP_023018588.1">
    <property type="nucleotide sequence ID" value="NZ_CP051667.1"/>
</dbReference>
<evidence type="ECO:0000313" key="2">
    <source>
        <dbReference type="Proteomes" id="UP001224412"/>
    </source>
</evidence>
<name>A0AAP4BRF0_9CORY</name>
<dbReference type="NCBIfam" id="TIGR02548">
    <property type="entry name" value="casB_cse2"/>
    <property type="match status" value="1"/>
</dbReference>
<dbReference type="EMBL" id="JASNVH010000008">
    <property type="protein sequence ID" value="MDK4307135.1"/>
    <property type="molecule type" value="Genomic_DNA"/>
</dbReference>
<evidence type="ECO:0000313" key="1">
    <source>
        <dbReference type="EMBL" id="MDK4307135.1"/>
    </source>
</evidence>
<reference evidence="1" key="1">
    <citation type="submission" date="2023-05" db="EMBL/GenBank/DDBJ databases">
        <title>Metabolic capabilities are highly conserved among human nasal-associated Corynebacterium species in pangenomic analyses.</title>
        <authorList>
            <person name="Tran T.H."/>
            <person name="Roberts A.Q."/>
            <person name="Escapa I.F."/>
            <person name="Gao W."/>
            <person name="Conlan S."/>
            <person name="Kong H."/>
            <person name="Segre J.A."/>
            <person name="Kelly M.S."/>
            <person name="Lemon K.P."/>
        </authorList>
    </citation>
    <scope>NUCLEOTIDE SEQUENCE</scope>
    <source>
        <strain evidence="1">KPL2773</strain>
    </source>
</reference>
<dbReference type="Proteomes" id="UP001224412">
    <property type="component" value="Unassembled WGS sequence"/>
</dbReference>
<proteinExistence type="predicted"/>
<accession>A0AAP4BRF0</accession>
<sequence>MTETNLKHSVSSTVSQLQRDYLERGHTPDGAQARGALAELRKSVSRSVEHDPLSLQRVLMTMNPPLSDAELGHSDAMSPSEKAAFHALALFGLHMQSASAPVHIPTMSFANACGQLYRGADSKSIKLRFDAMQAAGSEETRIIHLRSLITLLRSQQLGFHYGQFAVDLRNLTHPERRTGVLLRWGRDFAVGAMRPSAQTKTEPTS</sequence>
<dbReference type="Pfam" id="PF09485">
    <property type="entry name" value="CRISPR_Cse2"/>
    <property type="match status" value="1"/>
</dbReference>
<dbReference type="InterPro" id="IPR038287">
    <property type="entry name" value="Cse2_sf"/>
</dbReference>
<dbReference type="CDD" id="cd09731">
    <property type="entry name" value="Cse2_I-E"/>
    <property type="match status" value="1"/>
</dbReference>
<dbReference type="Gene3D" id="1.10.520.40">
    <property type="entry name" value="CRISPR-associated protein Cse2"/>
    <property type="match status" value="1"/>
</dbReference>
<protein>
    <submittedName>
        <fullName evidence="1">Type I-E CRISPR-associated protein Cse2/CasB</fullName>
    </submittedName>
</protein>
<gene>
    <name evidence="1" type="primary">casB</name>
    <name evidence="1" type="ORF">QPX42_06210</name>
</gene>
<dbReference type="AlphaFoldDB" id="A0AAP4BRF0"/>
<comment type="caution">
    <text evidence="1">The sequence shown here is derived from an EMBL/GenBank/DDBJ whole genome shotgun (WGS) entry which is preliminary data.</text>
</comment>
<dbReference type="InterPro" id="IPR013382">
    <property type="entry name" value="CRISPR-assoc_prot_Cse2"/>
</dbReference>
<organism evidence="1 2">
    <name type="scientific">Corynebacterium pseudodiphtheriticum</name>
    <dbReference type="NCBI Taxonomy" id="37637"/>
    <lineage>
        <taxon>Bacteria</taxon>
        <taxon>Bacillati</taxon>
        <taxon>Actinomycetota</taxon>
        <taxon>Actinomycetes</taxon>
        <taxon>Mycobacteriales</taxon>
        <taxon>Corynebacteriaceae</taxon>
        <taxon>Corynebacterium</taxon>
    </lineage>
</organism>